<dbReference type="Pfam" id="PF18137">
    <property type="entry name" value="WHD_ORC"/>
    <property type="match status" value="1"/>
</dbReference>
<comment type="caution">
    <text evidence="2">The sequence shown here is derived from an EMBL/GenBank/DDBJ whole genome shotgun (WGS) entry which is preliminary data.</text>
</comment>
<feature type="domain" description="Origin recognition complex subunit 3 winged helix C-terminal" evidence="1">
    <location>
        <begin position="226"/>
        <end position="331"/>
    </location>
</feature>
<dbReference type="Proteomes" id="UP001320420">
    <property type="component" value="Unassembled WGS sequence"/>
</dbReference>
<reference evidence="2 3" key="1">
    <citation type="submission" date="2024-02" db="EMBL/GenBank/DDBJ databases">
        <title>De novo assembly and annotation of 12 fungi associated with fruit tree decline syndrome in Ontario, Canada.</title>
        <authorList>
            <person name="Sulman M."/>
            <person name="Ellouze W."/>
            <person name="Ilyukhin E."/>
        </authorList>
    </citation>
    <scope>NUCLEOTIDE SEQUENCE [LARGE SCALE GENOMIC DNA]</scope>
    <source>
        <strain evidence="2 3">M11/M66-122</strain>
    </source>
</reference>
<evidence type="ECO:0000313" key="3">
    <source>
        <dbReference type="Proteomes" id="UP001320420"/>
    </source>
</evidence>
<dbReference type="EMBL" id="JAKJXP020000005">
    <property type="protein sequence ID" value="KAK7756829.1"/>
    <property type="molecule type" value="Genomic_DNA"/>
</dbReference>
<dbReference type="InterPro" id="IPR040855">
    <property type="entry name" value="ORC_WH_C"/>
</dbReference>
<dbReference type="CDD" id="cd20704">
    <property type="entry name" value="Orc3"/>
    <property type="match status" value="1"/>
</dbReference>
<dbReference type="PANTHER" id="PTHR12748:SF0">
    <property type="entry name" value="ORIGIN RECOGNITION COMPLEX SUBUNIT 3"/>
    <property type="match status" value="1"/>
</dbReference>
<gene>
    <name evidence="2" type="primary">ORC3</name>
    <name evidence="2" type="ORF">SLS62_001274</name>
</gene>
<organism evidence="2 3">
    <name type="scientific">Diatrype stigma</name>
    <dbReference type="NCBI Taxonomy" id="117547"/>
    <lineage>
        <taxon>Eukaryota</taxon>
        <taxon>Fungi</taxon>
        <taxon>Dikarya</taxon>
        <taxon>Ascomycota</taxon>
        <taxon>Pezizomycotina</taxon>
        <taxon>Sordariomycetes</taxon>
        <taxon>Xylariomycetidae</taxon>
        <taxon>Xylariales</taxon>
        <taxon>Diatrypaceae</taxon>
        <taxon>Diatrype</taxon>
    </lineage>
</organism>
<dbReference type="GO" id="GO:0006270">
    <property type="term" value="P:DNA replication initiation"/>
    <property type="evidence" value="ECO:0007669"/>
    <property type="project" value="TreeGrafter"/>
</dbReference>
<accession>A0AAN9YWB9</accession>
<dbReference type="AlphaFoldDB" id="A0AAN9YWB9"/>
<protein>
    <submittedName>
        <fullName evidence="2">Origin recognition complex subunit 3</fullName>
    </submittedName>
</protein>
<dbReference type="GO" id="GO:0003688">
    <property type="term" value="F:DNA replication origin binding"/>
    <property type="evidence" value="ECO:0007669"/>
    <property type="project" value="TreeGrafter"/>
</dbReference>
<dbReference type="GO" id="GO:0031261">
    <property type="term" value="C:DNA replication preinitiation complex"/>
    <property type="evidence" value="ECO:0007669"/>
    <property type="project" value="TreeGrafter"/>
</dbReference>
<dbReference type="InterPro" id="IPR020795">
    <property type="entry name" value="ORC3"/>
</dbReference>
<evidence type="ECO:0000259" key="1">
    <source>
        <dbReference type="Pfam" id="PF18137"/>
    </source>
</evidence>
<sequence length="334" mass="37608">MSIQEGDLEYAKRLLDDDEFLATHVRERLSQSREWVVRLLRVLKYISAGKATSSEFAQLYLDAIANGVDVKGEHAEFVETVKQMQPTDAISYLTQVLDAIKEGDWTLGLNSWADEREEAAAFFTDTLANMKDLQAKAEDEGHVLRSTYSRQSKVLRTTVIAQKVQLSQDTAALTDKDKAFTDLIDRLVAHLQEGLYCERAEDMLFSEIWLYDSRTPYKDVFIPRPRAVVERALSRPHDYLGCSCCKGGETQMAPTLPTTAILYQLYLETGSLVNVADLWSAYVAIVGGENEEGLDERPALVLFYRGLAELRAMGFVKPSRKKADHIAKLAWKGL</sequence>
<dbReference type="PANTHER" id="PTHR12748">
    <property type="entry name" value="ORIGIN RECOGNITION COMPLEX SUBUNIT 3"/>
    <property type="match status" value="1"/>
</dbReference>
<dbReference type="GO" id="GO:0005664">
    <property type="term" value="C:nuclear origin of replication recognition complex"/>
    <property type="evidence" value="ECO:0007669"/>
    <property type="project" value="InterPro"/>
</dbReference>
<proteinExistence type="predicted"/>
<evidence type="ECO:0000313" key="2">
    <source>
        <dbReference type="EMBL" id="KAK7756829.1"/>
    </source>
</evidence>
<dbReference type="GO" id="GO:0005656">
    <property type="term" value="C:nuclear pre-replicative complex"/>
    <property type="evidence" value="ECO:0007669"/>
    <property type="project" value="TreeGrafter"/>
</dbReference>
<keyword evidence="3" id="KW-1185">Reference proteome</keyword>
<name>A0AAN9YWB9_9PEZI</name>